<dbReference type="GO" id="GO:0008270">
    <property type="term" value="F:zinc ion binding"/>
    <property type="evidence" value="ECO:0007669"/>
    <property type="project" value="UniProtKB-KW"/>
</dbReference>
<name>A0A8S4QPI0_9NEOP</name>
<keyword evidence="8" id="KW-1185">Reference proteome</keyword>
<dbReference type="GO" id="GO:0003677">
    <property type="term" value="F:DNA binding"/>
    <property type="evidence" value="ECO:0007669"/>
    <property type="project" value="InterPro"/>
</dbReference>
<keyword evidence="1" id="KW-0479">Metal-binding</keyword>
<proteinExistence type="predicted"/>
<evidence type="ECO:0000313" key="7">
    <source>
        <dbReference type="EMBL" id="CAH2217259.1"/>
    </source>
</evidence>
<feature type="region of interest" description="Disordered" evidence="5">
    <location>
        <begin position="99"/>
        <end position="180"/>
    </location>
</feature>
<sequence>MSHLPQSRALWDYFSKLAGDDKIANCNECSKDLSYRTSVTNLKTHLKLRHNDLYKRYISECKAASRRSVNDLNAINDSRRISNFKKMIHLTWTDNSNNVKKQASQEQDQDTHSDPLLDDETGDTLMGPGTDISEAETLNLSPEHFSDRDTLPSPEPRATSPPDSKPAPRRTFASTLPRRRRRFPVRNDGLIAKRFLDIEEEKLRVSKERNNAINRVADMLKQISNKLDEFI</sequence>
<accession>A0A8S4QPI0</accession>
<dbReference type="EMBL" id="CAKXAJ010017904">
    <property type="protein sequence ID" value="CAH2217259.1"/>
    <property type="molecule type" value="Genomic_DNA"/>
</dbReference>
<reference evidence="7" key="1">
    <citation type="submission" date="2022-03" db="EMBL/GenBank/DDBJ databases">
        <authorList>
            <person name="Lindestad O."/>
        </authorList>
    </citation>
    <scope>NUCLEOTIDE SEQUENCE</scope>
</reference>
<gene>
    <name evidence="7" type="primary">jg22236</name>
    <name evidence="7" type="ORF">PAEG_LOCUS5175</name>
</gene>
<evidence type="ECO:0000259" key="6">
    <source>
        <dbReference type="PROSITE" id="PS50808"/>
    </source>
</evidence>
<dbReference type="OrthoDB" id="1607513at2759"/>
<protein>
    <submittedName>
        <fullName evidence="7">Jg22236 protein</fullName>
    </submittedName>
</protein>
<dbReference type="InterPro" id="IPR036236">
    <property type="entry name" value="Znf_C2H2_sf"/>
</dbReference>
<dbReference type="AlphaFoldDB" id="A0A8S4QPI0"/>
<dbReference type="Proteomes" id="UP000838756">
    <property type="component" value="Unassembled WGS sequence"/>
</dbReference>
<dbReference type="SUPFAM" id="SSF57667">
    <property type="entry name" value="beta-beta-alpha zinc fingers"/>
    <property type="match status" value="1"/>
</dbReference>
<keyword evidence="3" id="KW-0862">Zinc</keyword>
<evidence type="ECO:0000256" key="3">
    <source>
        <dbReference type="ARBA" id="ARBA00022833"/>
    </source>
</evidence>
<organism evidence="7 8">
    <name type="scientific">Pararge aegeria aegeria</name>
    <dbReference type="NCBI Taxonomy" id="348720"/>
    <lineage>
        <taxon>Eukaryota</taxon>
        <taxon>Metazoa</taxon>
        <taxon>Ecdysozoa</taxon>
        <taxon>Arthropoda</taxon>
        <taxon>Hexapoda</taxon>
        <taxon>Insecta</taxon>
        <taxon>Pterygota</taxon>
        <taxon>Neoptera</taxon>
        <taxon>Endopterygota</taxon>
        <taxon>Lepidoptera</taxon>
        <taxon>Glossata</taxon>
        <taxon>Ditrysia</taxon>
        <taxon>Papilionoidea</taxon>
        <taxon>Nymphalidae</taxon>
        <taxon>Satyrinae</taxon>
        <taxon>Satyrini</taxon>
        <taxon>Parargina</taxon>
        <taxon>Pararge</taxon>
    </lineage>
</organism>
<dbReference type="SMART" id="SM00614">
    <property type="entry name" value="ZnF_BED"/>
    <property type="match status" value="1"/>
</dbReference>
<evidence type="ECO:0000256" key="4">
    <source>
        <dbReference type="PROSITE-ProRule" id="PRU00027"/>
    </source>
</evidence>
<feature type="domain" description="BED-type" evidence="6">
    <location>
        <begin position="5"/>
        <end position="57"/>
    </location>
</feature>
<dbReference type="Pfam" id="PF02892">
    <property type="entry name" value="zf-BED"/>
    <property type="match status" value="1"/>
</dbReference>
<evidence type="ECO:0000256" key="5">
    <source>
        <dbReference type="SAM" id="MobiDB-lite"/>
    </source>
</evidence>
<comment type="caution">
    <text evidence="7">The sequence shown here is derived from an EMBL/GenBank/DDBJ whole genome shotgun (WGS) entry which is preliminary data.</text>
</comment>
<evidence type="ECO:0000313" key="8">
    <source>
        <dbReference type="Proteomes" id="UP000838756"/>
    </source>
</evidence>
<dbReference type="PROSITE" id="PS50808">
    <property type="entry name" value="ZF_BED"/>
    <property type="match status" value="1"/>
</dbReference>
<evidence type="ECO:0000256" key="2">
    <source>
        <dbReference type="ARBA" id="ARBA00022771"/>
    </source>
</evidence>
<dbReference type="InterPro" id="IPR003656">
    <property type="entry name" value="Znf_BED"/>
</dbReference>
<keyword evidence="2 4" id="KW-0863">Zinc-finger</keyword>
<evidence type="ECO:0000256" key="1">
    <source>
        <dbReference type="ARBA" id="ARBA00022723"/>
    </source>
</evidence>